<keyword evidence="4" id="KW-0325">Glycoprotein</keyword>
<feature type="domain" description="Carboxylesterase type B" evidence="6">
    <location>
        <begin position="1"/>
        <end position="340"/>
    </location>
</feature>
<keyword evidence="8" id="KW-1185">Reference proteome</keyword>
<name>A0A4Y2IX11_ARAVE</name>
<dbReference type="InterPro" id="IPR002018">
    <property type="entry name" value="CarbesteraseB"/>
</dbReference>
<protein>
    <recommendedName>
        <fullName evidence="5">Carboxylic ester hydrolase</fullName>
        <ecNumber evidence="5">3.1.1.-</ecNumber>
    </recommendedName>
</protein>
<comment type="similarity">
    <text evidence="1 5">Belongs to the type-B carboxylesterase/lipase family.</text>
</comment>
<keyword evidence="3 5" id="KW-0378">Hydrolase</keyword>
<evidence type="ECO:0000259" key="6">
    <source>
        <dbReference type="Pfam" id="PF00135"/>
    </source>
</evidence>
<dbReference type="AlphaFoldDB" id="A0A4Y2IX11"/>
<organism evidence="7 8">
    <name type="scientific">Araneus ventricosus</name>
    <name type="common">Orbweaver spider</name>
    <name type="synonym">Epeira ventricosa</name>
    <dbReference type="NCBI Taxonomy" id="182803"/>
    <lineage>
        <taxon>Eukaryota</taxon>
        <taxon>Metazoa</taxon>
        <taxon>Ecdysozoa</taxon>
        <taxon>Arthropoda</taxon>
        <taxon>Chelicerata</taxon>
        <taxon>Arachnida</taxon>
        <taxon>Araneae</taxon>
        <taxon>Araneomorphae</taxon>
        <taxon>Entelegynae</taxon>
        <taxon>Araneoidea</taxon>
        <taxon>Araneidae</taxon>
        <taxon>Araneus</taxon>
    </lineage>
</organism>
<dbReference type="PROSITE" id="PS00122">
    <property type="entry name" value="CARBOXYLESTERASE_B_1"/>
    <property type="match status" value="1"/>
</dbReference>
<comment type="caution">
    <text evidence="7">The sequence shown here is derived from an EMBL/GenBank/DDBJ whole genome shotgun (WGS) entry which is preliminary data.</text>
</comment>
<dbReference type="Proteomes" id="UP000499080">
    <property type="component" value="Unassembled WGS sequence"/>
</dbReference>
<evidence type="ECO:0000256" key="4">
    <source>
        <dbReference type="ARBA" id="ARBA00023180"/>
    </source>
</evidence>
<evidence type="ECO:0000256" key="2">
    <source>
        <dbReference type="ARBA" id="ARBA00022487"/>
    </source>
</evidence>
<dbReference type="Pfam" id="PF00135">
    <property type="entry name" value="COesterase"/>
    <property type="match status" value="1"/>
</dbReference>
<evidence type="ECO:0000256" key="5">
    <source>
        <dbReference type="RuleBase" id="RU361235"/>
    </source>
</evidence>
<sequence length="362" mass="40929">MYDMVMALQWVNDNIESFGGDKKRITLFGESAGSVAVSLLCISPLTSGLFSKAILQSATAVFLKTDQLQPNLDLSQRLAEAVGCASQTKTIEKYPESVVGCLRSKTAVHLARVLWSFDPTSTTSFFPQYGDDLLPRNALDEIREGNFHDVPLLIGNNNDEGSFIITTREPEVFGFFGHKNPIINKTHAEDMIRSIFRGFDNPEKYVEYYLGGIRDDDYGAIKRQVYIATGDRTILCVTVYFAESYAERKNNVYFYFFSHIPSNTVWSSDVGVAHTDEIQFVFGRPIRKPLLYEPAEVELSSKMIKVWTNFAKNGIPSDSFHWPKYSRKNPTYVNIDTDFTGESYGTGPHLENCNLMRDHFGF</sequence>
<dbReference type="GO" id="GO:0005886">
    <property type="term" value="C:plasma membrane"/>
    <property type="evidence" value="ECO:0007669"/>
    <property type="project" value="TreeGrafter"/>
</dbReference>
<dbReference type="GO" id="GO:0005615">
    <property type="term" value="C:extracellular space"/>
    <property type="evidence" value="ECO:0007669"/>
    <property type="project" value="TreeGrafter"/>
</dbReference>
<dbReference type="PANTHER" id="PTHR43918">
    <property type="entry name" value="ACETYLCHOLINESTERASE"/>
    <property type="match status" value="1"/>
</dbReference>
<proteinExistence type="inferred from homology"/>
<evidence type="ECO:0000313" key="8">
    <source>
        <dbReference type="Proteomes" id="UP000499080"/>
    </source>
</evidence>
<dbReference type="GO" id="GO:0006581">
    <property type="term" value="P:acetylcholine catabolic process"/>
    <property type="evidence" value="ECO:0007669"/>
    <property type="project" value="TreeGrafter"/>
</dbReference>
<dbReference type="EMBL" id="BGPR01002945">
    <property type="protein sequence ID" value="GBM81406.1"/>
    <property type="molecule type" value="Genomic_DNA"/>
</dbReference>
<dbReference type="SUPFAM" id="SSF53474">
    <property type="entry name" value="alpha/beta-Hydrolases"/>
    <property type="match status" value="1"/>
</dbReference>
<dbReference type="Gene3D" id="3.40.50.1820">
    <property type="entry name" value="alpha/beta hydrolase"/>
    <property type="match status" value="1"/>
</dbReference>
<dbReference type="InterPro" id="IPR050654">
    <property type="entry name" value="AChE-related_enzymes"/>
</dbReference>
<accession>A0A4Y2IX11</accession>
<dbReference type="GO" id="GO:0003990">
    <property type="term" value="F:acetylcholinesterase activity"/>
    <property type="evidence" value="ECO:0007669"/>
    <property type="project" value="TreeGrafter"/>
</dbReference>
<evidence type="ECO:0000256" key="1">
    <source>
        <dbReference type="ARBA" id="ARBA00005964"/>
    </source>
</evidence>
<dbReference type="OrthoDB" id="6423549at2759"/>
<keyword evidence="2" id="KW-0719">Serine esterase</keyword>
<gene>
    <name evidence="7" type="primary">ACES_3</name>
    <name evidence="7" type="ORF">AVEN_250803_1</name>
</gene>
<dbReference type="PANTHER" id="PTHR43918:SF4">
    <property type="entry name" value="CARBOXYLIC ESTER HYDROLASE"/>
    <property type="match status" value="1"/>
</dbReference>
<evidence type="ECO:0000256" key="3">
    <source>
        <dbReference type="ARBA" id="ARBA00022801"/>
    </source>
</evidence>
<dbReference type="EC" id="3.1.1.-" evidence="5"/>
<dbReference type="GO" id="GO:0019695">
    <property type="term" value="P:choline metabolic process"/>
    <property type="evidence" value="ECO:0007669"/>
    <property type="project" value="TreeGrafter"/>
</dbReference>
<dbReference type="InterPro" id="IPR019826">
    <property type="entry name" value="Carboxylesterase_B_AS"/>
</dbReference>
<reference evidence="7 8" key="1">
    <citation type="journal article" date="2019" name="Sci. Rep.">
        <title>Orb-weaving spider Araneus ventricosus genome elucidates the spidroin gene catalogue.</title>
        <authorList>
            <person name="Kono N."/>
            <person name="Nakamura H."/>
            <person name="Ohtoshi R."/>
            <person name="Moran D.A.P."/>
            <person name="Shinohara A."/>
            <person name="Yoshida Y."/>
            <person name="Fujiwara M."/>
            <person name="Mori M."/>
            <person name="Tomita M."/>
            <person name="Arakawa K."/>
        </authorList>
    </citation>
    <scope>NUCLEOTIDE SEQUENCE [LARGE SCALE GENOMIC DNA]</scope>
</reference>
<dbReference type="InterPro" id="IPR029058">
    <property type="entry name" value="AB_hydrolase_fold"/>
</dbReference>
<evidence type="ECO:0000313" key="7">
    <source>
        <dbReference type="EMBL" id="GBM81406.1"/>
    </source>
</evidence>